<comment type="function">
    <text evidence="5">This enzyme catalyzes the hydrolysis of the N-terminal peptide bond of an N-acetylated peptide to generate an N-acetylated amino acid and a peptide with a free N-terminus. It preferentially cleaves off Ac-Ala, Ac-Met and Ac-Ser. Also, involved in the degradation of oxidized and glycated proteins.</text>
</comment>
<dbReference type="MEROPS" id="S09.057"/>
<evidence type="ECO:0000256" key="2">
    <source>
        <dbReference type="ARBA" id="ARBA00022990"/>
    </source>
</evidence>
<dbReference type="GO" id="GO:0004252">
    <property type="term" value="F:serine-type endopeptidase activity"/>
    <property type="evidence" value="ECO:0007669"/>
    <property type="project" value="InterPro"/>
</dbReference>
<dbReference type="Gene3D" id="2.120.10.30">
    <property type="entry name" value="TolB, C-terminal domain"/>
    <property type="match status" value="1"/>
</dbReference>
<feature type="domain" description="Peptidase S9 prolyl oligopeptidase catalytic" evidence="6">
    <location>
        <begin position="449"/>
        <end position="658"/>
    </location>
</feature>
<evidence type="ECO:0000313" key="7">
    <source>
        <dbReference type="EMBL" id="EEQ34798.1"/>
    </source>
</evidence>
<evidence type="ECO:0000256" key="5">
    <source>
        <dbReference type="ARBA" id="ARBA00045885"/>
    </source>
</evidence>
<dbReference type="GeneID" id="9226780"/>
<keyword evidence="7" id="KW-0645">Protease</keyword>
<dbReference type="OrthoDB" id="43744at2759"/>
<dbReference type="Gene3D" id="3.40.50.1820">
    <property type="entry name" value="alpha/beta hydrolase"/>
    <property type="match status" value="1"/>
</dbReference>
<evidence type="ECO:0000256" key="1">
    <source>
        <dbReference type="ARBA" id="ARBA00022801"/>
    </source>
</evidence>
<name>C5FWV8_ARTOC</name>
<dbReference type="eggNOG" id="KOG2100">
    <property type="taxonomic scope" value="Eukaryota"/>
</dbReference>
<proteinExistence type="predicted"/>
<dbReference type="VEuPathDB" id="FungiDB:MCYG_07617"/>
<keyword evidence="2" id="KW-0007">Acetylation</keyword>
<evidence type="ECO:0000259" key="6">
    <source>
        <dbReference type="Pfam" id="PF00326"/>
    </source>
</evidence>
<dbReference type="STRING" id="554155.C5FWV8"/>
<keyword evidence="7" id="KW-0031">Aminopeptidase</keyword>
<dbReference type="GO" id="GO:0004177">
    <property type="term" value="F:aminopeptidase activity"/>
    <property type="evidence" value="ECO:0007669"/>
    <property type="project" value="UniProtKB-KW"/>
</dbReference>
<dbReference type="PANTHER" id="PTHR43056:SF5">
    <property type="entry name" value="PEPTIDASE S9 PROLYL OLIGOPEPTIDASE CATALYTIC DOMAIN-CONTAINING PROTEIN"/>
    <property type="match status" value="1"/>
</dbReference>
<accession>C5FWV8</accession>
<dbReference type="SUPFAM" id="SSF53474">
    <property type="entry name" value="alpha/beta-Hydrolases"/>
    <property type="match status" value="1"/>
</dbReference>
<dbReference type="Proteomes" id="UP000002035">
    <property type="component" value="Unassembled WGS sequence"/>
</dbReference>
<dbReference type="EMBL" id="DS995707">
    <property type="protein sequence ID" value="EEQ34798.1"/>
    <property type="molecule type" value="Genomic_DNA"/>
</dbReference>
<dbReference type="RefSeq" id="XP_002843834.1">
    <property type="nucleotide sequence ID" value="XM_002843788.1"/>
</dbReference>
<dbReference type="PROSITE" id="PS00708">
    <property type="entry name" value="PRO_ENDOPEP_SER"/>
    <property type="match status" value="1"/>
</dbReference>
<dbReference type="InterPro" id="IPR050585">
    <property type="entry name" value="Xaa-Pro_dipeptidyl-ppase/CocE"/>
</dbReference>
<evidence type="ECO:0000256" key="3">
    <source>
        <dbReference type="ARBA" id="ARBA00032284"/>
    </source>
</evidence>
<evidence type="ECO:0000256" key="4">
    <source>
        <dbReference type="ARBA" id="ARBA00032596"/>
    </source>
</evidence>
<dbReference type="GO" id="GO:0006508">
    <property type="term" value="P:proteolysis"/>
    <property type="evidence" value="ECO:0007669"/>
    <property type="project" value="InterPro"/>
</dbReference>
<dbReference type="ESTHER" id="artoc-c5fwv8">
    <property type="family name" value="PMH_Peptidase_S9"/>
</dbReference>
<dbReference type="InterPro" id="IPR029058">
    <property type="entry name" value="AB_hydrolase_fold"/>
</dbReference>
<evidence type="ECO:0000313" key="8">
    <source>
        <dbReference type="Proteomes" id="UP000002035"/>
    </source>
</evidence>
<protein>
    <recommendedName>
        <fullName evidence="4">Acyl-peptide hydrolase</fullName>
    </recommendedName>
    <alternativeName>
        <fullName evidence="3">Acylaminoacyl-peptidase</fullName>
    </alternativeName>
</protein>
<dbReference type="SUPFAM" id="SSF82171">
    <property type="entry name" value="DPP6 N-terminal domain-like"/>
    <property type="match status" value="1"/>
</dbReference>
<dbReference type="AlphaFoldDB" id="C5FWV8"/>
<keyword evidence="1" id="KW-0378">Hydrolase</keyword>
<dbReference type="HOGENOM" id="CLU_012236_1_0_1"/>
<gene>
    <name evidence="7" type="ORF">MCYG_07617</name>
</gene>
<keyword evidence="8" id="KW-1185">Reference proteome</keyword>
<dbReference type="PANTHER" id="PTHR43056">
    <property type="entry name" value="PEPTIDASE S9 PROLYL OLIGOPEPTIDASE"/>
    <property type="match status" value="1"/>
</dbReference>
<organism evidence="7 8">
    <name type="scientific">Arthroderma otae (strain ATCC MYA-4605 / CBS 113480)</name>
    <name type="common">Microsporum canis</name>
    <dbReference type="NCBI Taxonomy" id="554155"/>
    <lineage>
        <taxon>Eukaryota</taxon>
        <taxon>Fungi</taxon>
        <taxon>Dikarya</taxon>
        <taxon>Ascomycota</taxon>
        <taxon>Pezizomycotina</taxon>
        <taxon>Eurotiomycetes</taxon>
        <taxon>Eurotiomycetidae</taxon>
        <taxon>Onygenales</taxon>
        <taxon>Arthrodermataceae</taxon>
        <taxon>Microsporum</taxon>
    </lineage>
</organism>
<reference evidence="8" key="1">
    <citation type="journal article" date="2012" name="MBio">
        <title>Comparative genome analysis of Trichophyton rubrum and related dermatophytes reveals candidate genes involved in infection.</title>
        <authorList>
            <person name="Martinez D.A."/>
            <person name="Oliver B.G."/>
            <person name="Graeser Y."/>
            <person name="Goldberg J.M."/>
            <person name="Li W."/>
            <person name="Martinez-Rossi N.M."/>
            <person name="Monod M."/>
            <person name="Shelest E."/>
            <person name="Barton R.C."/>
            <person name="Birch E."/>
            <person name="Brakhage A.A."/>
            <person name="Chen Z."/>
            <person name="Gurr S.J."/>
            <person name="Heiman D."/>
            <person name="Heitman J."/>
            <person name="Kosti I."/>
            <person name="Rossi A."/>
            <person name="Saif S."/>
            <person name="Samalova M."/>
            <person name="Saunders C.W."/>
            <person name="Shea T."/>
            <person name="Summerbell R.C."/>
            <person name="Xu J."/>
            <person name="Young S."/>
            <person name="Zeng Q."/>
            <person name="Birren B.W."/>
            <person name="Cuomo C.A."/>
            <person name="White T.C."/>
        </authorList>
    </citation>
    <scope>NUCLEOTIDE SEQUENCE [LARGE SCALE GENOMIC DNA]</scope>
    <source>
        <strain evidence="8">ATCC MYA-4605 / CBS 113480</strain>
    </source>
</reference>
<dbReference type="InterPro" id="IPR002471">
    <property type="entry name" value="Pept_S9_AS"/>
</dbReference>
<dbReference type="InterPro" id="IPR011042">
    <property type="entry name" value="6-blade_b-propeller_TolB-like"/>
</dbReference>
<dbReference type="InterPro" id="IPR001375">
    <property type="entry name" value="Peptidase_S9_cat"/>
</dbReference>
<dbReference type="Pfam" id="PF00326">
    <property type="entry name" value="Peptidase_S9"/>
    <property type="match status" value="1"/>
</dbReference>
<dbReference type="OMA" id="GYTTLCA"/>
<sequence length="661" mass="73032">MTVQVTALGVGLMSPPKELMYGLWESSLTTDILASQITLATPRVDERNGCIFVLEAGLDARNRIVELDKSGDRARDVLPAPYSVGTQVYEYGGGAFTIDSEGRVIFSDGPTNAVCILDLQLSTVTRVLGDPRLRFADFDAHPLISRWVIAVQEDRSDPTPSKVRHSLVLIDVEKGRVNILDDEHDFYANMRFSADGRGVCWLSWDHPYMPFNGAVLRTAHFQSNGSITNKKSLAGRGVSQPQWARDGSLYFLDDRSGFWQIYVLRPPYELPEHVYIKGLEDCCLGSLSFSLGSCSYQFIGDNIVCSYVCHAMSYVAILCPETNSYRTLDLPLVHLHLDGVRRVSENEFLLVGATLSEPTAVYLVVLGMSGSHEIVQLRSSIPTSLPPKIFATAQPFTCPRTQGLFLDGLVHGFLLLPFNPGYVAPSGTLPPLLVYAHGGPTNHSNAGCSLEAQFWTSRGYALLLLNYAGSTGYGKDYRRRLDAAWGIADSADACSAALYLSSNKVVDRRRLGIVGPSAGGYLALKTACDAPDLWAASVSIFGISNTLEFAMTTHKFESHYADTLLFGEHGRVENEKQIHQERSPIHQADRIKAPILLLHGTEDWVVRPEQSLKMGEALQKLGKTANVILFPREGHSYWKGEALSRSLVVQEHWWRKHLVRA</sequence>